<evidence type="ECO:0000256" key="1">
    <source>
        <dbReference type="SAM" id="MobiDB-lite"/>
    </source>
</evidence>
<comment type="caution">
    <text evidence="2">The sequence shown here is derived from an EMBL/GenBank/DDBJ whole genome shotgun (WGS) entry which is preliminary data.</text>
</comment>
<proteinExistence type="predicted"/>
<feature type="compositionally biased region" description="Basic and acidic residues" evidence="1">
    <location>
        <begin position="477"/>
        <end position="493"/>
    </location>
</feature>
<sequence length="582" mass="64905">MVNASGGGVGRKTATIRVDGQRVNSLLLEVIEIVLHLACVISAIYLDTRPTILLSKLRFVVSMLVVERITCYHNEVKDAQEVLQPIFCWIGILKWVTSAFLAINQLSQRMRRKIGPQSSLGLSTKHITEERQRKFVEISCRYLTRQLPSEAIHVVLQLCFTLTRAHSVAVNFLDAGGLPLLLSMPTTARAVCQIETIGERPYVVLLKDHEKDKSKEKEKEKPQTETDGIIKHSEAISKKDKAVVGESSLVIDMKIDVASSKGKGKTIASESEEKEDMGQESSESLAKVSFIFKLLKELLLIVLKMTDADWRHKLAGRASQFLVASCVHSIEARRRIFVEVNNAFSDFADNCKVERYPGNDIQGFVDLFDDILAARSPTGSSISGEASATFIDVDLVRHVHAVEANVTKADNQVKPSGHLEYGGAENTSDDMEHDQDNDGGYAPPCKDDYMHGTSKETKGLDNGDEGDEIDEDEDGDDEHRNDLEEDEEHHLPHPDTIMLVMDILKEIWSHPSSRLDFIFRTLRNGRQGHGHHLSMWTDDQQSGGSNASSIPLGLEDFLVYHLTRPTLEKASDQDKINAYISH</sequence>
<protein>
    <submittedName>
        <fullName evidence="2">Uncharacterized protein</fullName>
    </submittedName>
</protein>
<feature type="compositionally biased region" description="Basic and acidic residues" evidence="1">
    <location>
        <begin position="445"/>
        <end position="461"/>
    </location>
</feature>
<dbReference type="AlphaFoldDB" id="A0A6L2MBJ4"/>
<dbReference type="EMBL" id="BKCJ010005975">
    <property type="protein sequence ID" value="GEU69655.1"/>
    <property type="molecule type" value="Genomic_DNA"/>
</dbReference>
<gene>
    <name evidence="2" type="ORF">Tci_041633</name>
</gene>
<reference evidence="2" key="1">
    <citation type="journal article" date="2019" name="Sci. Rep.">
        <title>Draft genome of Tanacetum cinerariifolium, the natural source of mosquito coil.</title>
        <authorList>
            <person name="Yamashiro T."/>
            <person name="Shiraishi A."/>
            <person name="Satake H."/>
            <person name="Nakayama K."/>
        </authorList>
    </citation>
    <scope>NUCLEOTIDE SEQUENCE</scope>
</reference>
<feature type="compositionally biased region" description="Acidic residues" evidence="1">
    <location>
        <begin position="427"/>
        <end position="437"/>
    </location>
</feature>
<feature type="region of interest" description="Disordered" evidence="1">
    <location>
        <begin position="407"/>
        <end position="494"/>
    </location>
</feature>
<evidence type="ECO:0000313" key="2">
    <source>
        <dbReference type="EMBL" id="GEU69655.1"/>
    </source>
</evidence>
<feature type="region of interest" description="Disordered" evidence="1">
    <location>
        <begin position="208"/>
        <end position="231"/>
    </location>
</feature>
<accession>A0A6L2MBJ4</accession>
<feature type="compositionally biased region" description="Acidic residues" evidence="1">
    <location>
        <begin position="462"/>
        <end position="476"/>
    </location>
</feature>
<name>A0A6L2MBJ4_TANCI</name>
<organism evidence="2">
    <name type="scientific">Tanacetum cinerariifolium</name>
    <name type="common">Dalmatian daisy</name>
    <name type="synonym">Chrysanthemum cinerariifolium</name>
    <dbReference type="NCBI Taxonomy" id="118510"/>
    <lineage>
        <taxon>Eukaryota</taxon>
        <taxon>Viridiplantae</taxon>
        <taxon>Streptophyta</taxon>
        <taxon>Embryophyta</taxon>
        <taxon>Tracheophyta</taxon>
        <taxon>Spermatophyta</taxon>
        <taxon>Magnoliopsida</taxon>
        <taxon>eudicotyledons</taxon>
        <taxon>Gunneridae</taxon>
        <taxon>Pentapetalae</taxon>
        <taxon>asterids</taxon>
        <taxon>campanulids</taxon>
        <taxon>Asterales</taxon>
        <taxon>Asteraceae</taxon>
        <taxon>Asteroideae</taxon>
        <taxon>Anthemideae</taxon>
        <taxon>Anthemidinae</taxon>
        <taxon>Tanacetum</taxon>
    </lineage>
</organism>